<protein>
    <submittedName>
        <fullName evidence="1">Uncharacterized protein</fullName>
    </submittedName>
</protein>
<proteinExistence type="predicted"/>
<dbReference type="AlphaFoldDB" id="A0A8S1IPZ3"/>
<accession>A0A8S1IPZ3</accession>
<sequence>MLGQQGRLEVAQLKWNMLKLSIVDTFCPAERLCVSHFVHLAAGPRLNSAMAQHDSVWFVVFKRSSVSNKVYLTNGSILSSLCRIVAQCGCPSLLRLLWMPAHLAWCPLRPDHLLLNCPDAA</sequence>
<keyword evidence="2" id="KW-1185">Reference proteome</keyword>
<evidence type="ECO:0000313" key="1">
    <source>
        <dbReference type="EMBL" id="CAD7695882.1"/>
    </source>
</evidence>
<gene>
    <name evidence="1" type="ORF">OSTQU699_LOCUS1243</name>
</gene>
<dbReference type="Proteomes" id="UP000708148">
    <property type="component" value="Unassembled WGS sequence"/>
</dbReference>
<comment type="caution">
    <text evidence="1">The sequence shown here is derived from an EMBL/GenBank/DDBJ whole genome shotgun (WGS) entry which is preliminary data.</text>
</comment>
<dbReference type="EMBL" id="CAJHUC010000399">
    <property type="protein sequence ID" value="CAD7695882.1"/>
    <property type="molecule type" value="Genomic_DNA"/>
</dbReference>
<name>A0A8S1IPZ3_9CHLO</name>
<evidence type="ECO:0000313" key="2">
    <source>
        <dbReference type="Proteomes" id="UP000708148"/>
    </source>
</evidence>
<reference evidence="1" key="1">
    <citation type="submission" date="2020-12" db="EMBL/GenBank/DDBJ databases">
        <authorList>
            <person name="Iha C."/>
        </authorList>
    </citation>
    <scope>NUCLEOTIDE SEQUENCE</scope>
</reference>
<organism evidence="1 2">
    <name type="scientific">Ostreobium quekettii</name>
    <dbReference type="NCBI Taxonomy" id="121088"/>
    <lineage>
        <taxon>Eukaryota</taxon>
        <taxon>Viridiplantae</taxon>
        <taxon>Chlorophyta</taxon>
        <taxon>core chlorophytes</taxon>
        <taxon>Ulvophyceae</taxon>
        <taxon>TCBD clade</taxon>
        <taxon>Bryopsidales</taxon>
        <taxon>Ostreobineae</taxon>
        <taxon>Ostreobiaceae</taxon>
        <taxon>Ostreobium</taxon>
    </lineage>
</organism>